<name>A0A4R3KDY8_9FIRM</name>
<dbReference type="EMBL" id="SMAA01000003">
    <property type="protein sequence ID" value="TCS80851.1"/>
    <property type="molecule type" value="Genomic_DNA"/>
</dbReference>
<evidence type="ECO:0000259" key="7">
    <source>
        <dbReference type="Pfam" id="PF01435"/>
    </source>
</evidence>
<keyword evidence="5 6" id="KW-0482">Metalloprotease</keyword>
<dbReference type="InterPro" id="IPR001915">
    <property type="entry name" value="Peptidase_M48"/>
</dbReference>
<dbReference type="GO" id="GO:0016020">
    <property type="term" value="C:membrane"/>
    <property type="evidence" value="ECO:0007669"/>
    <property type="project" value="TreeGrafter"/>
</dbReference>
<keyword evidence="1 6" id="KW-0645">Protease</keyword>
<dbReference type="InterPro" id="IPR051156">
    <property type="entry name" value="Mito/Outer_Membr_Metalloprot"/>
</dbReference>
<dbReference type="Pfam" id="PF01435">
    <property type="entry name" value="Peptidase_M48"/>
    <property type="match status" value="1"/>
</dbReference>
<comment type="caution">
    <text evidence="8">The sequence shown here is derived from an EMBL/GenBank/DDBJ whole genome shotgun (WGS) entry which is preliminary data.</text>
</comment>
<evidence type="ECO:0000256" key="6">
    <source>
        <dbReference type="RuleBase" id="RU003983"/>
    </source>
</evidence>
<dbReference type="PANTHER" id="PTHR22726:SF1">
    <property type="entry name" value="METALLOENDOPEPTIDASE OMA1, MITOCHONDRIAL"/>
    <property type="match status" value="1"/>
</dbReference>
<evidence type="ECO:0000256" key="2">
    <source>
        <dbReference type="ARBA" id="ARBA00022723"/>
    </source>
</evidence>
<keyword evidence="2" id="KW-0479">Metal-binding</keyword>
<evidence type="ECO:0000256" key="3">
    <source>
        <dbReference type="ARBA" id="ARBA00022801"/>
    </source>
</evidence>
<dbReference type="AlphaFoldDB" id="A0A4R3KDY8"/>
<evidence type="ECO:0000256" key="1">
    <source>
        <dbReference type="ARBA" id="ARBA00022670"/>
    </source>
</evidence>
<sequence length="347" mass="38334">MKKLYISSFTFTILIFFALSFIFTNEVYASLISTKQEISIGEDAAKYVEKKYKLVDDAALQARVNKIGQSLVAVSGRKDIKYTFKVLDSDDVNAFALPGGFIYVFRGLTDKIQTDDELAGILGHEIAHVVKRHSVNQLEKNMGITILATILLSKTENGMTAEPAILSTIAAGYSRSDESEADKLGFEETLAAGYNPYSMLVGLMKLNTLSPNEKTDLFSDHPSTLKRITKMKEYLHTLNIPVQVKGNEASAYVYGPTGQTPTIKISMNGLSPLERAYFIAGNIYKITQQPAYNPDYYLLDSDGTNISIYYNDIYIMSLTPDDAASASSDLLSLAKEYISSFKQILAS</sequence>
<comment type="cofactor">
    <cofactor evidence="6">
        <name>Zn(2+)</name>
        <dbReference type="ChEBI" id="CHEBI:29105"/>
    </cofactor>
    <text evidence="6">Binds 1 zinc ion per subunit.</text>
</comment>
<accession>A0A4R3KDY8</accession>
<dbReference type="OrthoDB" id="9810445at2"/>
<reference evidence="8 9" key="1">
    <citation type="submission" date="2019-03" db="EMBL/GenBank/DDBJ databases">
        <title>Genomic Encyclopedia of Type Strains, Phase IV (KMG-IV): sequencing the most valuable type-strain genomes for metagenomic binning, comparative biology and taxonomic classification.</title>
        <authorList>
            <person name="Goeker M."/>
        </authorList>
    </citation>
    <scope>NUCLEOTIDE SEQUENCE [LARGE SCALE GENOMIC DNA]</scope>
    <source>
        <strain evidence="8 9">DSM 20467</strain>
    </source>
</reference>
<evidence type="ECO:0000313" key="9">
    <source>
        <dbReference type="Proteomes" id="UP000295188"/>
    </source>
</evidence>
<keyword evidence="4 6" id="KW-0862">Zinc</keyword>
<dbReference type="GO" id="GO:0004222">
    <property type="term" value="F:metalloendopeptidase activity"/>
    <property type="evidence" value="ECO:0007669"/>
    <property type="project" value="InterPro"/>
</dbReference>
<organism evidence="8 9">
    <name type="scientific">Pectinatus cerevisiiphilus</name>
    <dbReference type="NCBI Taxonomy" id="86956"/>
    <lineage>
        <taxon>Bacteria</taxon>
        <taxon>Bacillati</taxon>
        <taxon>Bacillota</taxon>
        <taxon>Negativicutes</taxon>
        <taxon>Selenomonadales</taxon>
        <taxon>Selenomonadaceae</taxon>
        <taxon>Pectinatus</taxon>
    </lineage>
</organism>
<evidence type="ECO:0000256" key="4">
    <source>
        <dbReference type="ARBA" id="ARBA00022833"/>
    </source>
</evidence>
<feature type="domain" description="Peptidase M48" evidence="7">
    <location>
        <begin position="60"/>
        <end position="233"/>
    </location>
</feature>
<protein>
    <submittedName>
        <fullName evidence="8">Peptidase M48-like protein</fullName>
    </submittedName>
</protein>
<dbReference type="CDD" id="cd07333">
    <property type="entry name" value="M48C_bepA_like"/>
    <property type="match status" value="1"/>
</dbReference>
<dbReference type="GO" id="GO:0051603">
    <property type="term" value="P:proteolysis involved in protein catabolic process"/>
    <property type="evidence" value="ECO:0007669"/>
    <property type="project" value="TreeGrafter"/>
</dbReference>
<keyword evidence="9" id="KW-1185">Reference proteome</keyword>
<proteinExistence type="inferred from homology"/>
<dbReference type="Proteomes" id="UP000295188">
    <property type="component" value="Unassembled WGS sequence"/>
</dbReference>
<comment type="similarity">
    <text evidence="6">Belongs to the peptidase M48 family.</text>
</comment>
<gene>
    <name evidence="8" type="ORF">EDC37_10320</name>
</gene>
<dbReference type="Gene3D" id="3.30.2010.10">
    <property type="entry name" value="Metalloproteases ('zincins'), catalytic domain"/>
    <property type="match status" value="1"/>
</dbReference>
<keyword evidence="3 6" id="KW-0378">Hydrolase</keyword>
<evidence type="ECO:0000256" key="5">
    <source>
        <dbReference type="ARBA" id="ARBA00023049"/>
    </source>
</evidence>
<evidence type="ECO:0000313" key="8">
    <source>
        <dbReference type="EMBL" id="TCS80851.1"/>
    </source>
</evidence>
<dbReference type="RefSeq" id="WP_132547503.1">
    <property type="nucleotide sequence ID" value="NZ_SMAA01000003.1"/>
</dbReference>
<dbReference type="PANTHER" id="PTHR22726">
    <property type="entry name" value="METALLOENDOPEPTIDASE OMA1"/>
    <property type="match status" value="1"/>
</dbReference>
<dbReference type="GO" id="GO:0046872">
    <property type="term" value="F:metal ion binding"/>
    <property type="evidence" value="ECO:0007669"/>
    <property type="project" value="UniProtKB-KW"/>
</dbReference>